<keyword evidence="3" id="KW-0378">Hydrolase</keyword>
<feature type="domain" description="Beta-lactamase class A catalytic" evidence="1">
    <location>
        <begin position="174"/>
        <end position="375"/>
    </location>
</feature>
<dbReference type="Pfam" id="PF13354">
    <property type="entry name" value="Beta-lactamase2"/>
    <property type="match status" value="1"/>
</dbReference>
<dbReference type="InterPro" id="IPR045155">
    <property type="entry name" value="Beta-lactam_cat"/>
</dbReference>
<evidence type="ECO:0000259" key="2">
    <source>
        <dbReference type="Pfam" id="PF19087"/>
    </source>
</evidence>
<name>A0ABV2JCJ8_9STRE</name>
<comment type="caution">
    <text evidence="3">The sequence shown here is derived from an EMBL/GenBank/DDBJ whole genome shotgun (WGS) entry which is preliminary data.</text>
</comment>
<dbReference type="PANTHER" id="PTHR35333:SF3">
    <property type="entry name" value="BETA-LACTAMASE-TYPE TRANSPEPTIDASE FOLD CONTAINING PROTEIN"/>
    <property type="match status" value="1"/>
</dbReference>
<evidence type="ECO:0000313" key="4">
    <source>
        <dbReference type="Proteomes" id="UP001549037"/>
    </source>
</evidence>
<dbReference type="RefSeq" id="WP_354367086.1">
    <property type="nucleotide sequence ID" value="NZ_JBEPLN010000002.1"/>
</dbReference>
<dbReference type="SUPFAM" id="SSF56601">
    <property type="entry name" value="beta-lactamase/transpeptidase-like"/>
    <property type="match status" value="1"/>
</dbReference>
<dbReference type="Gene3D" id="3.40.710.10">
    <property type="entry name" value="DD-peptidase/beta-lactamase superfamily"/>
    <property type="match status" value="1"/>
</dbReference>
<dbReference type="EC" id="3.5.2.6" evidence="3"/>
<evidence type="ECO:0000313" key="3">
    <source>
        <dbReference type="EMBL" id="MET3633480.1"/>
    </source>
</evidence>
<dbReference type="EMBL" id="JBEPLN010000002">
    <property type="protein sequence ID" value="MET3633480.1"/>
    <property type="molecule type" value="Genomic_DNA"/>
</dbReference>
<proteinExistence type="predicted"/>
<dbReference type="Proteomes" id="UP001549037">
    <property type="component" value="Unassembled WGS sequence"/>
</dbReference>
<feature type="domain" description="DUF5776" evidence="2">
    <location>
        <begin position="27"/>
        <end position="75"/>
    </location>
</feature>
<dbReference type="PANTHER" id="PTHR35333">
    <property type="entry name" value="BETA-LACTAMASE"/>
    <property type="match status" value="1"/>
</dbReference>
<protein>
    <submittedName>
        <fullName evidence="3">Beta-lactamase class C</fullName>
        <ecNumber evidence="3">3.5.2.6</ecNumber>
    </submittedName>
</protein>
<gene>
    <name evidence="3" type="ORF">ABID28_000110</name>
</gene>
<reference evidence="3 4" key="1">
    <citation type="submission" date="2024-06" db="EMBL/GenBank/DDBJ databases">
        <title>Genomic Encyclopedia of Type Strains, Phase IV (KMG-IV): sequencing the most valuable type-strain genomes for metagenomic binning, comparative biology and taxonomic classification.</title>
        <authorList>
            <person name="Goeker M."/>
        </authorList>
    </citation>
    <scope>NUCLEOTIDE SEQUENCE [LARGE SCALE GENOMIC DNA]</scope>
    <source>
        <strain evidence="3 4">DSM 28302</strain>
    </source>
</reference>
<organism evidence="3 4">
    <name type="scientific">Streptococcus porcorum</name>
    <dbReference type="NCBI Taxonomy" id="701526"/>
    <lineage>
        <taxon>Bacteria</taxon>
        <taxon>Bacillati</taxon>
        <taxon>Bacillota</taxon>
        <taxon>Bacilli</taxon>
        <taxon>Lactobacillales</taxon>
        <taxon>Streptococcaceae</taxon>
        <taxon>Streptococcus</taxon>
    </lineage>
</organism>
<dbReference type="InterPro" id="IPR044081">
    <property type="entry name" value="DUF5776"/>
</dbReference>
<dbReference type="GO" id="GO:0008800">
    <property type="term" value="F:beta-lactamase activity"/>
    <property type="evidence" value="ECO:0007669"/>
    <property type="project" value="UniProtKB-EC"/>
</dbReference>
<dbReference type="Pfam" id="PF19087">
    <property type="entry name" value="DUF5776"/>
    <property type="match status" value="1"/>
</dbReference>
<dbReference type="InterPro" id="IPR012338">
    <property type="entry name" value="Beta-lactam/transpept-like"/>
</dbReference>
<evidence type="ECO:0000259" key="1">
    <source>
        <dbReference type="Pfam" id="PF13354"/>
    </source>
</evidence>
<sequence>MPLVKSLENPFFSFDKIPAKPISTHLIVTYKDQDLTQEKDYLPSKTVLDIVMLTYNQNAQPIFKLSDGSYILASKLNIVDSSSLLAEETPEVYWVKADASYYEAPYTTGVKKRSGIDKSYQKVSITEKVQTQYGIYAKISDKVWVPITDLSQTDHRMEAVQLLLNKKYNQSNLSIYVKQLQSDEVAEINADKKMYSASISKLPILYYTQRQITNGELQPTQQYQYIDAVNAFSSAYKPEGSTVLPHTANHQDYSIDDLEKAVAQESDNVASNMLAYYVTQQFDPTYTKVIAAVVGETWDMSKREVSAKMAGKMMEALYYQDGKIMDYLSHTEFDNQRIAKDISDRVAHKIGDAYDYKHDVAVVYSDSPFVLSIFTNESSYDEITRIANDIYNILK</sequence>
<dbReference type="InterPro" id="IPR000871">
    <property type="entry name" value="Beta-lactam_class-A"/>
</dbReference>
<keyword evidence="4" id="KW-1185">Reference proteome</keyword>
<accession>A0ABV2JCJ8</accession>